<gene>
    <name evidence="1" type="ORF">Prudu_303S000300</name>
</gene>
<accession>A0A5H2Y504</accession>
<keyword evidence="1" id="KW-0378">Hydrolase</keyword>
<evidence type="ECO:0000313" key="1">
    <source>
        <dbReference type="EMBL" id="BBN68150.1"/>
    </source>
</evidence>
<sequence length="94" mass="10659">MVPFVSTTHPMVTRGKVEPLAQDHAVEDIARQQAKTWTLVPHTPSMNVLPNKWVYHIKRKSDGTIERYKARLVARITVPYHLSPTGVGLLYSII</sequence>
<dbReference type="AlphaFoldDB" id="A0A5H2Y504"/>
<dbReference type="EMBL" id="AP020640">
    <property type="protein sequence ID" value="BBN68150.1"/>
    <property type="molecule type" value="Genomic_DNA"/>
</dbReference>
<proteinExistence type="predicted"/>
<dbReference type="GO" id="GO:0016787">
    <property type="term" value="F:hydrolase activity"/>
    <property type="evidence" value="ECO:0007669"/>
    <property type="project" value="UniProtKB-KW"/>
</dbReference>
<reference evidence="1" key="1">
    <citation type="journal article" date="2019" name="Science">
        <title>Mutation of a bHLH transcription factor allowed almond domestication.</title>
        <authorList>
            <person name="Sanchez-Perez R."/>
            <person name="Pavan S."/>
            <person name="Mazzeo R."/>
            <person name="Moldovan C."/>
            <person name="Aiese Cigliano R."/>
            <person name="Del Cueto J."/>
            <person name="Ricciardi F."/>
            <person name="Lotti C."/>
            <person name="Ricciardi L."/>
            <person name="Dicenta F."/>
            <person name="Lopez-Marques R.L."/>
            <person name="Lindberg Moller B."/>
        </authorList>
    </citation>
    <scope>NUCLEOTIDE SEQUENCE</scope>
</reference>
<organism evidence="1">
    <name type="scientific">Prunus dulcis</name>
    <name type="common">Almond</name>
    <name type="synonym">Amygdalus dulcis</name>
    <dbReference type="NCBI Taxonomy" id="3755"/>
    <lineage>
        <taxon>Eukaryota</taxon>
        <taxon>Viridiplantae</taxon>
        <taxon>Streptophyta</taxon>
        <taxon>Embryophyta</taxon>
        <taxon>Tracheophyta</taxon>
        <taxon>Spermatophyta</taxon>
        <taxon>Magnoliopsida</taxon>
        <taxon>eudicotyledons</taxon>
        <taxon>Gunneridae</taxon>
        <taxon>Pentapetalae</taxon>
        <taxon>rosids</taxon>
        <taxon>fabids</taxon>
        <taxon>Rosales</taxon>
        <taxon>Rosaceae</taxon>
        <taxon>Amygdaloideae</taxon>
        <taxon>Amygdaleae</taxon>
        <taxon>Prunus</taxon>
    </lineage>
</organism>
<name>A0A5H2Y504_PRUDU</name>
<protein>
    <submittedName>
        <fullName evidence="1">Glycosyl hydrolases family 31 protein</fullName>
    </submittedName>
</protein>